<reference evidence="1" key="2">
    <citation type="submission" date="2025-09" db="UniProtKB">
        <authorList>
            <consortium name="EnsemblPlants"/>
        </authorList>
    </citation>
    <scope>IDENTIFICATION</scope>
</reference>
<keyword evidence="2" id="KW-1185">Reference proteome</keyword>
<name>A0ACD5ZGI0_AVESA</name>
<protein>
    <submittedName>
        <fullName evidence="1">Uncharacterized protein</fullName>
    </submittedName>
</protein>
<dbReference type="EnsemblPlants" id="AVESA.00010b.r2.6CG1144690.1">
    <property type="protein sequence ID" value="AVESA.00010b.r2.6CG1144690.1.CDS"/>
    <property type="gene ID" value="AVESA.00010b.r2.6CG1144690"/>
</dbReference>
<dbReference type="Proteomes" id="UP001732700">
    <property type="component" value="Chromosome 6C"/>
</dbReference>
<proteinExistence type="predicted"/>
<evidence type="ECO:0000313" key="1">
    <source>
        <dbReference type="EnsemblPlants" id="AVESA.00010b.r2.6CG1144690.1.CDS"/>
    </source>
</evidence>
<reference evidence="1" key="1">
    <citation type="submission" date="2021-05" db="EMBL/GenBank/DDBJ databases">
        <authorList>
            <person name="Scholz U."/>
            <person name="Mascher M."/>
            <person name="Fiebig A."/>
        </authorList>
    </citation>
    <scope>NUCLEOTIDE SEQUENCE [LARGE SCALE GENOMIC DNA]</scope>
</reference>
<sequence length="295" mass="31404">MAAPACHPPSDDNKAEEVEVEEVEDDDEEAMIERKDNDDEEVVDFIDFDHVSHHQTKKATEATRRTKERPIELIMIKKHPMILLALVLSIQHDWADGASGTREWQYPNLVSSPPLPPYEDVIGGGAPDPAHDVTRPPYCAYPPPANPTSPAAPPSIHPPPGVLPPSRAPAGSPLGNAPTSPGVPPPAGAPTAGSPKTVIEPPDSHAGLWCVANPTVESVYVQAAMDYACGSGADCGMAAPGGPCYLPDTLMAHASFAFNSYWQRAKADGGTCDFAGSAMLITKDPSYNECQYVYM</sequence>
<evidence type="ECO:0000313" key="2">
    <source>
        <dbReference type="Proteomes" id="UP001732700"/>
    </source>
</evidence>
<accession>A0ACD5ZGI0</accession>
<organism evidence="1 2">
    <name type="scientific">Avena sativa</name>
    <name type="common">Oat</name>
    <dbReference type="NCBI Taxonomy" id="4498"/>
    <lineage>
        <taxon>Eukaryota</taxon>
        <taxon>Viridiplantae</taxon>
        <taxon>Streptophyta</taxon>
        <taxon>Embryophyta</taxon>
        <taxon>Tracheophyta</taxon>
        <taxon>Spermatophyta</taxon>
        <taxon>Magnoliopsida</taxon>
        <taxon>Liliopsida</taxon>
        <taxon>Poales</taxon>
        <taxon>Poaceae</taxon>
        <taxon>BOP clade</taxon>
        <taxon>Pooideae</taxon>
        <taxon>Poodae</taxon>
        <taxon>Poeae</taxon>
        <taxon>Poeae Chloroplast Group 1 (Aveneae type)</taxon>
        <taxon>Aveninae</taxon>
        <taxon>Avena</taxon>
    </lineage>
</organism>